<comment type="caution">
    <text evidence="6">The sequence shown here is derived from an EMBL/GenBank/DDBJ whole genome shotgun (WGS) entry which is preliminary data.</text>
</comment>
<gene>
    <name evidence="6" type="ORF">M8523_16190</name>
</gene>
<feature type="DNA-binding region" description="H-T-H motif" evidence="4">
    <location>
        <begin position="43"/>
        <end position="62"/>
    </location>
</feature>
<dbReference type="InterPro" id="IPR050109">
    <property type="entry name" value="HTH-type_TetR-like_transc_reg"/>
</dbReference>
<dbReference type="PANTHER" id="PTHR30055:SF220">
    <property type="entry name" value="TETR-FAMILY REGULATORY PROTEIN"/>
    <property type="match status" value="1"/>
</dbReference>
<proteinExistence type="predicted"/>
<keyword evidence="3" id="KW-0804">Transcription</keyword>
<keyword evidence="2 4" id="KW-0238">DNA-binding</keyword>
<name>A0AA41YVY0_9HYPH</name>
<evidence type="ECO:0000256" key="4">
    <source>
        <dbReference type="PROSITE-ProRule" id="PRU00335"/>
    </source>
</evidence>
<dbReference type="Pfam" id="PF13305">
    <property type="entry name" value="TetR_C_33"/>
    <property type="match status" value="1"/>
</dbReference>
<dbReference type="Pfam" id="PF00440">
    <property type="entry name" value="TetR_N"/>
    <property type="match status" value="1"/>
</dbReference>
<keyword evidence="1" id="KW-0805">Transcription regulation</keyword>
<evidence type="ECO:0000256" key="1">
    <source>
        <dbReference type="ARBA" id="ARBA00023015"/>
    </source>
</evidence>
<dbReference type="InterPro" id="IPR001647">
    <property type="entry name" value="HTH_TetR"/>
</dbReference>
<dbReference type="Proteomes" id="UP001165667">
    <property type="component" value="Unassembled WGS sequence"/>
</dbReference>
<dbReference type="SUPFAM" id="SSF48498">
    <property type="entry name" value="Tetracyclin repressor-like, C-terminal domain"/>
    <property type="match status" value="1"/>
</dbReference>
<evidence type="ECO:0000259" key="5">
    <source>
        <dbReference type="PROSITE" id="PS50977"/>
    </source>
</evidence>
<feature type="domain" description="HTH tetR-type" evidence="5">
    <location>
        <begin position="20"/>
        <end position="80"/>
    </location>
</feature>
<evidence type="ECO:0000313" key="7">
    <source>
        <dbReference type="Proteomes" id="UP001165667"/>
    </source>
</evidence>
<accession>A0AA41YVY0</accession>
<dbReference type="PROSITE" id="PS50977">
    <property type="entry name" value="HTH_TETR_2"/>
    <property type="match status" value="1"/>
</dbReference>
<keyword evidence="7" id="KW-1185">Reference proteome</keyword>
<dbReference type="GO" id="GO:0003700">
    <property type="term" value="F:DNA-binding transcription factor activity"/>
    <property type="evidence" value="ECO:0007669"/>
    <property type="project" value="TreeGrafter"/>
</dbReference>
<dbReference type="RefSeq" id="WP_282585931.1">
    <property type="nucleotide sequence ID" value="NZ_JAMOIM010000010.1"/>
</dbReference>
<dbReference type="SUPFAM" id="SSF46689">
    <property type="entry name" value="Homeodomain-like"/>
    <property type="match status" value="1"/>
</dbReference>
<sequence length="217" mass="23417">MTGRGDWFGDKEERRSYHHGRLKDALVEAARRLVAERGLAGFTLADAAKLVGVTAAAPYRHFSDRNALVEEMARRGFEQFGERLHKAWDLGQPNPRTALARMGEAYLDFARQEPGLYSAMFSNIQTLSAPAPGTAATKALDVLRTAAQVTIEASVPGPADGRELAFRLWAYAHGVATLTLAGHLDPAFEGGDPGHVLRQGSAALIDAAIKRAQAISR</sequence>
<dbReference type="InterPro" id="IPR009057">
    <property type="entry name" value="Homeodomain-like_sf"/>
</dbReference>
<dbReference type="EMBL" id="JAMOIM010000010">
    <property type="protein sequence ID" value="MCW6509561.1"/>
    <property type="molecule type" value="Genomic_DNA"/>
</dbReference>
<dbReference type="GO" id="GO:0000976">
    <property type="term" value="F:transcription cis-regulatory region binding"/>
    <property type="evidence" value="ECO:0007669"/>
    <property type="project" value="TreeGrafter"/>
</dbReference>
<evidence type="ECO:0000256" key="3">
    <source>
        <dbReference type="ARBA" id="ARBA00023163"/>
    </source>
</evidence>
<dbReference type="InterPro" id="IPR025996">
    <property type="entry name" value="MT1864/Rv1816-like_C"/>
</dbReference>
<reference evidence="6" key="1">
    <citation type="submission" date="2022-05" db="EMBL/GenBank/DDBJ databases">
        <authorList>
            <person name="Pankratov T."/>
        </authorList>
    </citation>
    <scope>NUCLEOTIDE SEQUENCE</scope>
    <source>
        <strain evidence="6">BP6-180914</strain>
    </source>
</reference>
<dbReference type="InterPro" id="IPR036271">
    <property type="entry name" value="Tet_transcr_reg_TetR-rel_C_sf"/>
</dbReference>
<organism evidence="6 7">
    <name type="scientific">Lichenifustis flavocetrariae</name>
    <dbReference type="NCBI Taxonomy" id="2949735"/>
    <lineage>
        <taxon>Bacteria</taxon>
        <taxon>Pseudomonadati</taxon>
        <taxon>Pseudomonadota</taxon>
        <taxon>Alphaproteobacteria</taxon>
        <taxon>Hyphomicrobiales</taxon>
        <taxon>Lichenihabitantaceae</taxon>
        <taxon>Lichenifustis</taxon>
    </lineage>
</organism>
<protein>
    <submittedName>
        <fullName evidence="6">TetR/AcrR family transcriptional regulator</fullName>
    </submittedName>
</protein>
<dbReference type="Gene3D" id="1.10.357.10">
    <property type="entry name" value="Tetracycline Repressor, domain 2"/>
    <property type="match status" value="1"/>
</dbReference>
<evidence type="ECO:0000256" key="2">
    <source>
        <dbReference type="ARBA" id="ARBA00023125"/>
    </source>
</evidence>
<dbReference type="PANTHER" id="PTHR30055">
    <property type="entry name" value="HTH-TYPE TRANSCRIPTIONAL REGULATOR RUTR"/>
    <property type="match status" value="1"/>
</dbReference>
<dbReference type="PRINTS" id="PR00455">
    <property type="entry name" value="HTHTETR"/>
</dbReference>
<evidence type="ECO:0000313" key="6">
    <source>
        <dbReference type="EMBL" id="MCW6509561.1"/>
    </source>
</evidence>
<dbReference type="AlphaFoldDB" id="A0AA41YVY0"/>